<organism evidence="2 3">
    <name type="scientific">Dactylosporangium aurantiacum</name>
    <dbReference type="NCBI Taxonomy" id="35754"/>
    <lineage>
        <taxon>Bacteria</taxon>
        <taxon>Bacillati</taxon>
        <taxon>Actinomycetota</taxon>
        <taxon>Actinomycetes</taxon>
        <taxon>Micromonosporales</taxon>
        <taxon>Micromonosporaceae</taxon>
        <taxon>Dactylosporangium</taxon>
    </lineage>
</organism>
<proteinExistence type="predicted"/>
<accession>A0A9Q9MSL0</accession>
<dbReference type="Proteomes" id="UP001058003">
    <property type="component" value="Chromosome"/>
</dbReference>
<name>A0A9Q9MSL0_9ACTN</name>
<dbReference type="AlphaFoldDB" id="A0A9Q9MSL0"/>
<dbReference type="SUPFAM" id="SSF51695">
    <property type="entry name" value="PLC-like phosphodiesterases"/>
    <property type="match status" value="1"/>
</dbReference>
<evidence type="ECO:0000313" key="2">
    <source>
        <dbReference type="EMBL" id="UWZ59577.1"/>
    </source>
</evidence>
<dbReference type="InterPro" id="IPR017946">
    <property type="entry name" value="PLC-like_Pdiesterase_TIM-brl"/>
</dbReference>
<dbReference type="EMBL" id="CP073767">
    <property type="protein sequence ID" value="UWZ59577.1"/>
    <property type="molecule type" value="Genomic_DNA"/>
</dbReference>
<dbReference type="PANTHER" id="PTHR43805">
    <property type="entry name" value="GLYCEROPHOSPHORYL DIESTER PHOSPHODIESTERASE"/>
    <property type="match status" value="1"/>
</dbReference>
<feature type="domain" description="GP-PDE" evidence="1">
    <location>
        <begin position="69"/>
        <end position="334"/>
    </location>
</feature>
<dbReference type="PANTHER" id="PTHR43805:SF1">
    <property type="entry name" value="GP-PDE DOMAIN-CONTAINING PROTEIN"/>
    <property type="match status" value="1"/>
</dbReference>
<dbReference type="PROSITE" id="PS51704">
    <property type="entry name" value="GP_PDE"/>
    <property type="match status" value="1"/>
</dbReference>
<protein>
    <submittedName>
        <fullName evidence="2">Glycerophosphodiester phosphodiesterase</fullName>
    </submittedName>
</protein>
<dbReference type="Pfam" id="PF03009">
    <property type="entry name" value="GDPD"/>
    <property type="match status" value="1"/>
</dbReference>
<dbReference type="Gene3D" id="3.20.20.190">
    <property type="entry name" value="Phosphatidylinositol (PI) phosphodiesterase"/>
    <property type="match status" value="1"/>
</dbReference>
<gene>
    <name evidence="2" type="ORF">Daura_15540</name>
</gene>
<evidence type="ECO:0000313" key="3">
    <source>
        <dbReference type="Proteomes" id="UP001058003"/>
    </source>
</evidence>
<keyword evidence="3" id="KW-1185">Reference proteome</keyword>
<sequence length="337" mass="36473">MRRVLNDPPRPRRWPRRTAVTLAVLLVAVAGLYLRNSSTIAGQEDGQRPFLLAHRGIAQTFDLAGVTADTCTARIIHPPQVPYLENTLPSLRAAFDAGADQAEIDVQLTRDGRLAVFHDATLDCRTDGTGTVGEHTLEELRRLDVGYGYTADGGATFPLRGKGVGLLPTVPEVFAALPGRSLKLDLKRDQQADGEALAAFLATLPPDRLATVTVSGGDAAVAAVARRLPQVRTSSRAVIKDCLLDYAALGWTGHVPDSCRHRELPLPARYGRWLWGWPNLFVARMRTVDTRVILVRGEGDWSAGFDTPADVAELPDGWAGGIWTNRTDVVAPLLIPG</sequence>
<dbReference type="KEGG" id="daur:Daura_15540"/>
<dbReference type="GO" id="GO:0006629">
    <property type="term" value="P:lipid metabolic process"/>
    <property type="evidence" value="ECO:0007669"/>
    <property type="project" value="InterPro"/>
</dbReference>
<dbReference type="GO" id="GO:0008081">
    <property type="term" value="F:phosphoric diester hydrolase activity"/>
    <property type="evidence" value="ECO:0007669"/>
    <property type="project" value="InterPro"/>
</dbReference>
<evidence type="ECO:0000259" key="1">
    <source>
        <dbReference type="PROSITE" id="PS51704"/>
    </source>
</evidence>
<reference evidence="2" key="1">
    <citation type="submission" date="2021-04" db="EMBL/GenBank/DDBJ databases">
        <title>Dactylosporangium aurantiacum NRRL B-8018 full assembly.</title>
        <authorList>
            <person name="Hartkoorn R.C."/>
            <person name="Beaudoing E."/>
            <person name="Hot D."/>
        </authorList>
    </citation>
    <scope>NUCLEOTIDE SEQUENCE</scope>
    <source>
        <strain evidence="2">NRRL B-8018</strain>
    </source>
</reference>
<dbReference type="InterPro" id="IPR030395">
    <property type="entry name" value="GP_PDE_dom"/>
</dbReference>